<dbReference type="PATRIC" id="fig|135735.6.peg.2248"/>
<organism evidence="1 2">
    <name type="scientific">Priestia filamentosa</name>
    <dbReference type="NCBI Taxonomy" id="1402861"/>
    <lineage>
        <taxon>Bacteria</taxon>
        <taxon>Bacillati</taxon>
        <taxon>Bacillota</taxon>
        <taxon>Bacilli</taxon>
        <taxon>Bacillales</taxon>
        <taxon>Bacillaceae</taxon>
        <taxon>Priestia</taxon>
    </lineage>
</organism>
<dbReference type="Proteomes" id="UP000036202">
    <property type="component" value="Chromosome"/>
</dbReference>
<proteinExistence type="predicted"/>
<accession>A0A0H4KI93</accession>
<evidence type="ECO:0000313" key="1">
    <source>
        <dbReference type="EMBL" id="AKO92531.1"/>
    </source>
</evidence>
<protein>
    <submittedName>
        <fullName evidence="1">Uncharacterized protein</fullName>
    </submittedName>
</protein>
<reference evidence="1 2" key="1">
    <citation type="journal article" date="2015" name="PLoS ONE">
        <title>Genome Sequence of Bacillus endophyticus and Analysis of Its Companion Mechanism in the Ketogulonigenium vulgare-Bacillus Strain Consortium.</title>
        <authorList>
            <person name="Jia N."/>
            <person name="Du J."/>
            <person name="Ding M.Z."/>
            <person name="Gao F."/>
            <person name="Yuan Y.J."/>
        </authorList>
    </citation>
    <scope>NUCLEOTIDE SEQUENCE [LARGE SCALE GENOMIC DNA]</scope>
    <source>
        <strain evidence="1 2">Hbe603</strain>
    </source>
</reference>
<dbReference type="EMBL" id="CP011974">
    <property type="protein sequence ID" value="AKO92531.1"/>
    <property type="molecule type" value="Genomic_DNA"/>
</dbReference>
<reference evidence="2" key="2">
    <citation type="submission" date="2015-06" db="EMBL/GenBank/DDBJ databases">
        <title>Genome Sequence of Bacillus endophyticus and Analysis of its Companion Mechanism in the Ketogulonigenium vulgare-Bacillus strain Consortium.</title>
        <authorList>
            <person name="Jia N."/>
            <person name="Du J."/>
            <person name="Ding M.-Z."/>
            <person name="Gao F."/>
            <person name="Yuan Y.-J."/>
        </authorList>
    </citation>
    <scope>NUCLEOTIDE SEQUENCE [LARGE SCALE GENOMIC DNA]</scope>
    <source>
        <strain evidence="2">Hbe603</strain>
    </source>
</reference>
<sequence length="69" mass="7828">MIFSKLGGEELLPIVKNAVLIEGDLLMLKSMALEAFVEWSYLLLKEKTLHLLLKTRSILEQGAYPKNIL</sequence>
<name>A0A0H4KI93_9BACI</name>
<dbReference type="KEGG" id="beo:BEH_10785"/>
<dbReference type="AlphaFoldDB" id="A0A0H4KI93"/>
<gene>
    <name evidence="1" type="ORF">BEH_10785</name>
</gene>
<keyword evidence="2" id="KW-1185">Reference proteome</keyword>
<evidence type="ECO:0000313" key="2">
    <source>
        <dbReference type="Proteomes" id="UP000036202"/>
    </source>
</evidence>